<reference evidence="6" key="1">
    <citation type="journal article" date="2019" name="Int. J. Syst. Evol. Microbiol.">
        <title>The Global Catalogue of Microorganisms (GCM) 10K type strain sequencing project: providing services to taxonomists for standard genome sequencing and annotation.</title>
        <authorList>
            <consortium name="The Broad Institute Genomics Platform"/>
            <consortium name="The Broad Institute Genome Sequencing Center for Infectious Disease"/>
            <person name="Wu L."/>
            <person name="Ma J."/>
        </authorList>
    </citation>
    <scope>NUCLEOTIDE SEQUENCE [LARGE SCALE GENOMIC DNA]</scope>
    <source>
        <strain evidence="6">TISTR 1514</strain>
    </source>
</reference>
<dbReference type="InterPro" id="IPR002942">
    <property type="entry name" value="S4_RNA-bd"/>
</dbReference>
<accession>A0ABW5V2U1</accession>
<feature type="domain" description="RNA-binding S4" evidence="4">
    <location>
        <begin position="3"/>
        <end position="64"/>
    </location>
</feature>
<gene>
    <name evidence="5" type="ORF">ACFSW7_12160</name>
</gene>
<dbReference type="InterPro" id="IPR029063">
    <property type="entry name" value="SAM-dependent_MTases_sf"/>
</dbReference>
<protein>
    <submittedName>
        <fullName evidence="5">TlyA family RNA methyltransferase</fullName>
    </submittedName>
</protein>
<dbReference type="RefSeq" id="WP_019617286.1">
    <property type="nucleotide sequence ID" value="NZ_JBHUNE010000008.1"/>
</dbReference>
<dbReference type="PROSITE" id="PS50889">
    <property type="entry name" value="S4"/>
    <property type="match status" value="1"/>
</dbReference>
<dbReference type="InterPro" id="IPR002877">
    <property type="entry name" value="RNA_MeTrfase_FtsJ_dom"/>
</dbReference>
<dbReference type="PANTHER" id="PTHR32319:SF0">
    <property type="entry name" value="BACTERIAL HEMOLYSIN-LIKE PROTEIN"/>
    <property type="match status" value="1"/>
</dbReference>
<evidence type="ECO:0000256" key="3">
    <source>
        <dbReference type="PROSITE-ProRule" id="PRU00182"/>
    </source>
</evidence>
<dbReference type="Gene3D" id="3.10.290.10">
    <property type="entry name" value="RNA-binding S4 domain"/>
    <property type="match status" value="1"/>
</dbReference>
<keyword evidence="5" id="KW-0489">Methyltransferase</keyword>
<dbReference type="PANTHER" id="PTHR32319">
    <property type="entry name" value="BACTERIAL HEMOLYSIN-LIKE PROTEIN"/>
    <property type="match status" value="1"/>
</dbReference>
<dbReference type="Pfam" id="PF01728">
    <property type="entry name" value="FtsJ"/>
    <property type="match status" value="1"/>
</dbReference>
<dbReference type="PIRSF" id="PIRSF005578">
    <property type="entry name" value="TlyA"/>
    <property type="match status" value="1"/>
</dbReference>
<evidence type="ECO:0000313" key="6">
    <source>
        <dbReference type="Proteomes" id="UP001597492"/>
    </source>
</evidence>
<evidence type="ECO:0000259" key="4">
    <source>
        <dbReference type="SMART" id="SM00363"/>
    </source>
</evidence>
<evidence type="ECO:0000313" key="5">
    <source>
        <dbReference type="EMBL" id="MFD2759129.1"/>
    </source>
</evidence>
<comment type="caution">
    <text evidence="5">The sequence shown here is derived from an EMBL/GenBank/DDBJ whole genome shotgun (WGS) entry which is preliminary data.</text>
</comment>
<dbReference type="GO" id="GO:0008168">
    <property type="term" value="F:methyltransferase activity"/>
    <property type="evidence" value="ECO:0007669"/>
    <property type="project" value="UniProtKB-KW"/>
</dbReference>
<dbReference type="SUPFAM" id="SSF53335">
    <property type="entry name" value="S-adenosyl-L-methionine-dependent methyltransferases"/>
    <property type="match status" value="1"/>
</dbReference>
<dbReference type="NCBIfam" id="TIGR00478">
    <property type="entry name" value="tly"/>
    <property type="match status" value="1"/>
</dbReference>
<dbReference type="CDD" id="cd02440">
    <property type="entry name" value="AdoMet_MTases"/>
    <property type="match status" value="1"/>
</dbReference>
<evidence type="ECO:0000256" key="1">
    <source>
        <dbReference type="ARBA" id="ARBA00022884"/>
    </source>
</evidence>
<evidence type="ECO:0000256" key="2">
    <source>
        <dbReference type="ARBA" id="ARBA00029460"/>
    </source>
</evidence>
<name>A0ABW5V2U1_9MICO</name>
<dbReference type="Proteomes" id="UP001597492">
    <property type="component" value="Unassembled WGS sequence"/>
</dbReference>
<dbReference type="InterPro" id="IPR036986">
    <property type="entry name" value="S4_RNA-bd_sf"/>
</dbReference>
<dbReference type="CDD" id="cd00165">
    <property type="entry name" value="S4"/>
    <property type="match status" value="1"/>
</dbReference>
<comment type="similarity">
    <text evidence="2">Belongs to the TlyA family.</text>
</comment>
<keyword evidence="6" id="KW-1185">Reference proteome</keyword>
<dbReference type="InterPro" id="IPR047048">
    <property type="entry name" value="TlyA"/>
</dbReference>
<keyword evidence="5" id="KW-0808">Transferase</keyword>
<proteinExistence type="inferred from homology"/>
<dbReference type="SMART" id="SM00363">
    <property type="entry name" value="S4"/>
    <property type="match status" value="1"/>
</dbReference>
<dbReference type="SUPFAM" id="SSF55174">
    <property type="entry name" value="Alpha-L RNA-binding motif"/>
    <property type="match status" value="1"/>
</dbReference>
<dbReference type="Pfam" id="PF01479">
    <property type="entry name" value="S4"/>
    <property type="match status" value="1"/>
</dbReference>
<dbReference type="Gene3D" id="3.40.50.150">
    <property type="entry name" value="Vaccinia Virus protein VP39"/>
    <property type="match status" value="1"/>
</dbReference>
<dbReference type="InterPro" id="IPR004538">
    <property type="entry name" value="Hemolysin_A/TlyA"/>
</dbReference>
<sequence length="266" mass="28144">MPERLDRALAARGLAKSRTEAARLIADGAVAVDGVRATKPSQPVDGTALIEVPERSRWVSRAAHKLLTALETFGVDARGRVALDVGASTGGFTQVLLQHGAARVVALDVGHDQLDGLLRADTRVTVIEGENARYLTRARLDELTGGAHPDLVVGDLSFISLRHVLPALRESVPDARDYLLLLKPQFEVGRGYVRGGLVTDRDVAADAALAVIADAQELGLGLAGFAPSPITGTHGNSEFLMHLRPGTVPEHDPSDSVRRMVAKGGV</sequence>
<keyword evidence="1 3" id="KW-0694">RNA-binding</keyword>
<dbReference type="EMBL" id="JBHUNE010000008">
    <property type="protein sequence ID" value="MFD2759129.1"/>
    <property type="molecule type" value="Genomic_DNA"/>
</dbReference>
<organism evidence="5 6">
    <name type="scientific">Gulosibacter faecalis</name>
    <dbReference type="NCBI Taxonomy" id="272240"/>
    <lineage>
        <taxon>Bacteria</taxon>
        <taxon>Bacillati</taxon>
        <taxon>Actinomycetota</taxon>
        <taxon>Actinomycetes</taxon>
        <taxon>Micrococcales</taxon>
        <taxon>Microbacteriaceae</taxon>
        <taxon>Gulosibacter</taxon>
    </lineage>
</organism>
<dbReference type="GO" id="GO:0032259">
    <property type="term" value="P:methylation"/>
    <property type="evidence" value="ECO:0007669"/>
    <property type="project" value="UniProtKB-KW"/>
</dbReference>